<dbReference type="Proteomes" id="UP000001929">
    <property type="component" value="Chromosome"/>
</dbReference>
<organism evidence="7 8">
    <name type="scientific">Rhodospirillum rubrum (strain ATCC 11170 / ATH 1.1.1 / DSM 467 / LMG 4362 / NCIMB 8255 / S1)</name>
    <dbReference type="NCBI Taxonomy" id="269796"/>
    <lineage>
        <taxon>Bacteria</taxon>
        <taxon>Pseudomonadati</taxon>
        <taxon>Pseudomonadota</taxon>
        <taxon>Alphaproteobacteria</taxon>
        <taxon>Rhodospirillales</taxon>
        <taxon>Rhodospirillaceae</taxon>
        <taxon>Rhodospirillum</taxon>
    </lineage>
</organism>
<dbReference type="InterPro" id="IPR009057">
    <property type="entry name" value="Homeodomain-like_sf"/>
</dbReference>
<dbReference type="GO" id="GO:0000976">
    <property type="term" value="F:transcription cis-regulatory region binding"/>
    <property type="evidence" value="ECO:0007669"/>
    <property type="project" value="TreeGrafter"/>
</dbReference>
<dbReference type="PROSITE" id="PS01081">
    <property type="entry name" value="HTH_TETR_1"/>
    <property type="match status" value="1"/>
</dbReference>
<dbReference type="PROSITE" id="PS50977">
    <property type="entry name" value="HTH_TETR_2"/>
    <property type="match status" value="1"/>
</dbReference>
<evidence type="ECO:0000313" key="7">
    <source>
        <dbReference type="EMBL" id="ABC22734.1"/>
    </source>
</evidence>
<dbReference type="SUPFAM" id="SSF46689">
    <property type="entry name" value="Homeodomain-like"/>
    <property type="match status" value="1"/>
</dbReference>
<keyword evidence="2" id="KW-0805">Transcription regulation</keyword>
<dbReference type="RefSeq" id="WP_011389687.1">
    <property type="nucleotide sequence ID" value="NC_007643.1"/>
</dbReference>
<evidence type="ECO:0000256" key="1">
    <source>
        <dbReference type="ARBA" id="ARBA00022491"/>
    </source>
</evidence>
<dbReference type="STRING" id="269796.Rru_A1934"/>
<keyword evidence="8" id="KW-1185">Reference proteome</keyword>
<dbReference type="EMBL" id="CP000230">
    <property type="protein sequence ID" value="ABC22734.1"/>
    <property type="molecule type" value="Genomic_DNA"/>
</dbReference>
<keyword evidence="3 5" id="KW-0238">DNA-binding</keyword>
<feature type="DNA-binding region" description="H-T-H motif" evidence="5">
    <location>
        <begin position="39"/>
        <end position="58"/>
    </location>
</feature>
<dbReference type="PRINTS" id="PR00455">
    <property type="entry name" value="HTHTETR"/>
</dbReference>
<dbReference type="eggNOG" id="COG1309">
    <property type="taxonomic scope" value="Bacteria"/>
</dbReference>
<name>Q2RT11_RHORT</name>
<dbReference type="PhylomeDB" id="Q2RT11"/>
<dbReference type="PATRIC" id="fig|269796.9.peg.2017"/>
<evidence type="ECO:0000259" key="6">
    <source>
        <dbReference type="PROSITE" id="PS50977"/>
    </source>
</evidence>
<feature type="domain" description="HTH tetR-type" evidence="6">
    <location>
        <begin position="16"/>
        <end position="76"/>
    </location>
</feature>
<dbReference type="Pfam" id="PF17932">
    <property type="entry name" value="TetR_C_24"/>
    <property type="match status" value="1"/>
</dbReference>
<evidence type="ECO:0000256" key="5">
    <source>
        <dbReference type="PROSITE-ProRule" id="PRU00335"/>
    </source>
</evidence>
<keyword evidence="4" id="KW-0804">Transcription</keyword>
<dbReference type="Pfam" id="PF00440">
    <property type="entry name" value="TetR_N"/>
    <property type="match status" value="1"/>
</dbReference>
<dbReference type="Gene3D" id="1.10.10.60">
    <property type="entry name" value="Homeodomain-like"/>
    <property type="match status" value="1"/>
</dbReference>
<dbReference type="EnsemblBacteria" id="ABC22734">
    <property type="protein sequence ID" value="ABC22734"/>
    <property type="gene ID" value="Rru_A1934"/>
</dbReference>
<keyword evidence="1" id="KW-0678">Repressor</keyword>
<dbReference type="PANTHER" id="PTHR30055">
    <property type="entry name" value="HTH-TYPE TRANSCRIPTIONAL REGULATOR RUTR"/>
    <property type="match status" value="1"/>
</dbReference>
<dbReference type="InterPro" id="IPR041490">
    <property type="entry name" value="KstR2_TetR_C"/>
</dbReference>
<dbReference type="InterPro" id="IPR050109">
    <property type="entry name" value="HTH-type_TetR-like_transc_reg"/>
</dbReference>
<reference evidence="7 8" key="1">
    <citation type="journal article" date="2011" name="Stand. Genomic Sci.">
        <title>Complete genome sequence of Rhodospirillum rubrum type strain (S1).</title>
        <authorList>
            <person name="Munk A.C."/>
            <person name="Copeland A."/>
            <person name="Lucas S."/>
            <person name="Lapidus A."/>
            <person name="Del Rio T.G."/>
            <person name="Barry K."/>
            <person name="Detter J.C."/>
            <person name="Hammon N."/>
            <person name="Israni S."/>
            <person name="Pitluck S."/>
            <person name="Brettin T."/>
            <person name="Bruce D."/>
            <person name="Han C."/>
            <person name="Tapia R."/>
            <person name="Gilna P."/>
            <person name="Schmutz J."/>
            <person name="Larimer F."/>
            <person name="Land M."/>
            <person name="Kyrpides N.C."/>
            <person name="Mavromatis K."/>
            <person name="Richardson P."/>
            <person name="Rohde M."/>
            <person name="Goker M."/>
            <person name="Klenk H.P."/>
            <person name="Zhang Y."/>
            <person name="Roberts G.P."/>
            <person name="Reslewic S."/>
            <person name="Schwartz D.C."/>
        </authorList>
    </citation>
    <scope>NUCLEOTIDE SEQUENCE [LARGE SCALE GENOMIC DNA]</scope>
    <source>
        <strain evidence="8">ATCC 11170 / ATH 1.1.1 / DSM 467 / LMG 4362 / NCIMB 8255 / S1</strain>
    </source>
</reference>
<dbReference type="AlphaFoldDB" id="Q2RT11"/>
<evidence type="ECO:0000256" key="2">
    <source>
        <dbReference type="ARBA" id="ARBA00023015"/>
    </source>
</evidence>
<accession>Q2RT11</accession>
<gene>
    <name evidence="7" type="ordered locus">Rru_A1934</name>
</gene>
<evidence type="ECO:0000313" key="8">
    <source>
        <dbReference type="Proteomes" id="UP000001929"/>
    </source>
</evidence>
<evidence type="ECO:0000256" key="3">
    <source>
        <dbReference type="ARBA" id="ARBA00023125"/>
    </source>
</evidence>
<dbReference type="InterPro" id="IPR023772">
    <property type="entry name" value="DNA-bd_HTH_TetR-type_CS"/>
</dbReference>
<sequence length="202" mass="21965">MTRWKTTDLDSAALFQRKRDAVIHEAAQAFSRFGYHGTSLDDIARVLNVTKAALYYYVASKQELLAHCHAIGLGICEASLADGRAKATSGLDAIDGFVRAYVDRATGELGVCLLIGDLSCLAPAARTEVMARRDAFEGSLRDLIRAGREDGGIRPDVDPKLSCFQILGALNHIPRWYSPTGPNSPAELAQYFARQIHASLSI</sequence>
<dbReference type="InterPro" id="IPR036271">
    <property type="entry name" value="Tet_transcr_reg_TetR-rel_C_sf"/>
</dbReference>
<dbReference type="KEGG" id="rru:Rru_A1934"/>
<dbReference type="HOGENOM" id="CLU_069356_12_4_5"/>
<protein>
    <submittedName>
        <fullName evidence="7">Transcriptional regulator, TetR family</fullName>
    </submittedName>
</protein>
<dbReference type="GO" id="GO:0003700">
    <property type="term" value="F:DNA-binding transcription factor activity"/>
    <property type="evidence" value="ECO:0007669"/>
    <property type="project" value="TreeGrafter"/>
</dbReference>
<dbReference type="Gene3D" id="1.10.357.10">
    <property type="entry name" value="Tetracycline Repressor, domain 2"/>
    <property type="match status" value="1"/>
</dbReference>
<dbReference type="PANTHER" id="PTHR30055:SF175">
    <property type="entry name" value="HTH-TYPE TRANSCRIPTIONAL REPRESSOR KSTR2"/>
    <property type="match status" value="1"/>
</dbReference>
<dbReference type="SUPFAM" id="SSF48498">
    <property type="entry name" value="Tetracyclin repressor-like, C-terminal domain"/>
    <property type="match status" value="1"/>
</dbReference>
<dbReference type="InterPro" id="IPR001647">
    <property type="entry name" value="HTH_TetR"/>
</dbReference>
<evidence type="ECO:0000256" key="4">
    <source>
        <dbReference type="ARBA" id="ARBA00023163"/>
    </source>
</evidence>
<proteinExistence type="predicted"/>